<evidence type="ECO:0000313" key="2">
    <source>
        <dbReference type="Proteomes" id="UP000799118"/>
    </source>
</evidence>
<evidence type="ECO:0000313" key="1">
    <source>
        <dbReference type="EMBL" id="KAE9387453.1"/>
    </source>
</evidence>
<protein>
    <submittedName>
        <fullName evidence="1">Uncharacterized protein</fullName>
    </submittedName>
</protein>
<name>A0A6A4GQ28_9AGAR</name>
<proteinExistence type="predicted"/>
<dbReference type="AlphaFoldDB" id="A0A6A4GQ28"/>
<accession>A0A6A4GQ28</accession>
<gene>
    <name evidence="1" type="ORF">BT96DRAFT_948356</name>
</gene>
<organism evidence="1 2">
    <name type="scientific">Gymnopus androsaceus JB14</name>
    <dbReference type="NCBI Taxonomy" id="1447944"/>
    <lineage>
        <taxon>Eukaryota</taxon>
        <taxon>Fungi</taxon>
        <taxon>Dikarya</taxon>
        <taxon>Basidiomycota</taxon>
        <taxon>Agaricomycotina</taxon>
        <taxon>Agaricomycetes</taxon>
        <taxon>Agaricomycetidae</taxon>
        <taxon>Agaricales</taxon>
        <taxon>Marasmiineae</taxon>
        <taxon>Omphalotaceae</taxon>
        <taxon>Gymnopus</taxon>
    </lineage>
</organism>
<dbReference type="EMBL" id="ML769800">
    <property type="protein sequence ID" value="KAE9387453.1"/>
    <property type="molecule type" value="Genomic_DNA"/>
</dbReference>
<keyword evidence="2" id="KW-1185">Reference proteome</keyword>
<dbReference type="Proteomes" id="UP000799118">
    <property type="component" value="Unassembled WGS sequence"/>
</dbReference>
<sequence>MVWLKSTKTNVTTEEEQATKQHEQLRLASQCYRLRQKAKHNANTLEHEPAVQLNDNEVLHRKAARKKTAASYYKRNQEMIRRKANDKYVKNYISNNGLDIYDAKFVPRRTKEVLALSKERGDRETLKRNVRIEENGNEGMSYLDLVKSIAVSMKAQCQQKRAKGTA</sequence>
<reference evidence="1" key="1">
    <citation type="journal article" date="2019" name="Environ. Microbiol.">
        <title>Fungal ecological strategies reflected in gene transcription - a case study of two litter decomposers.</title>
        <authorList>
            <person name="Barbi F."/>
            <person name="Kohler A."/>
            <person name="Barry K."/>
            <person name="Baskaran P."/>
            <person name="Daum C."/>
            <person name="Fauchery L."/>
            <person name="Ihrmark K."/>
            <person name="Kuo A."/>
            <person name="LaButti K."/>
            <person name="Lipzen A."/>
            <person name="Morin E."/>
            <person name="Grigoriev I.V."/>
            <person name="Henrissat B."/>
            <person name="Lindahl B."/>
            <person name="Martin F."/>
        </authorList>
    </citation>
    <scope>NUCLEOTIDE SEQUENCE</scope>
    <source>
        <strain evidence="1">JB14</strain>
    </source>
</reference>